<evidence type="ECO:0000256" key="1">
    <source>
        <dbReference type="ARBA" id="ARBA00022448"/>
    </source>
</evidence>
<dbReference type="Pfam" id="PF03968">
    <property type="entry name" value="LptD_N"/>
    <property type="match status" value="1"/>
</dbReference>
<dbReference type="GO" id="GO:0030288">
    <property type="term" value="C:outer membrane-bounded periplasmic space"/>
    <property type="evidence" value="ECO:0007669"/>
    <property type="project" value="TreeGrafter"/>
</dbReference>
<evidence type="ECO:0000256" key="4">
    <source>
        <dbReference type="SAM" id="SignalP"/>
    </source>
</evidence>
<sequence length="160" mass="16385">MLRPALIACMLMTTALPGAAQNVAFGGIQADTSAPVEMSADNLTVNQADGSAVFTGNVIIAQGEMKLQAGEVTVIYAEGGQQRIESLKATGGVTLASGTDAAEAQEALYEVETGMIDLTGDVIMTQGQNVLTGDKMRVNLADGTAQAQGRVRTVLQPGGN</sequence>
<organism evidence="6 7">
    <name type="scientific">Paracoccus tegillarcae</name>
    <dbReference type="NCBI Taxonomy" id="1529068"/>
    <lineage>
        <taxon>Bacteria</taxon>
        <taxon>Pseudomonadati</taxon>
        <taxon>Pseudomonadota</taxon>
        <taxon>Alphaproteobacteria</taxon>
        <taxon>Rhodobacterales</taxon>
        <taxon>Paracoccaceae</taxon>
        <taxon>Paracoccus</taxon>
    </lineage>
</organism>
<reference evidence="6 7" key="1">
    <citation type="submission" date="2017-12" db="EMBL/GenBank/DDBJ databases">
        <authorList>
            <person name="Hurst M.R.H."/>
        </authorList>
    </citation>
    <scope>NUCLEOTIDE SEQUENCE [LARGE SCALE GENOMIC DNA]</scope>
    <source>
        <strain evidence="6 7">BM15</strain>
    </source>
</reference>
<evidence type="ECO:0000313" key="6">
    <source>
        <dbReference type="EMBL" id="AUH32779.1"/>
    </source>
</evidence>
<protein>
    <submittedName>
        <fullName evidence="6">Lipopolysaccharide transport periplasmic protein LptA</fullName>
    </submittedName>
</protein>
<dbReference type="AlphaFoldDB" id="A0A2K9EEN1"/>
<dbReference type="InterPro" id="IPR005653">
    <property type="entry name" value="OstA-like_N"/>
</dbReference>
<keyword evidence="1" id="KW-0813">Transport</keyword>
<feature type="signal peptide" evidence="4">
    <location>
        <begin position="1"/>
        <end position="20"/>
    </location>
</feature>
<feature type="chain" id="PRO_5014688171" evidence="4">
    <location>
        <begin position="21"/>
        <end position="160"/>
    </location>
</feature>
<proteinExistence type="predicted"/>
<accession>A0A2K9EEN1</accession>
<keyword evidence="3" id="KW-0574">Periplasm</keyword>
<keyword evidence="2 4" id="KW-0732">Signal</keyword>
<name>A0A2K9EEN1_9RHOB</name>
<dbReference type="PANTHER" id="PTHR36504">
    <property type="entry name" value="LIPOPOLYSACCHARIDE EXPORT SYSTEM PROTEIN LPTA"/>
    <property type="match status" value="1"/>
</dbReference>
<dbReference type="GO" id="GO:0001530">
    <property type="term" value="F:lipopolysaccharide binding"/>
    <property type="evidence" value="ECO:0007669"/>
    <property type="project" value="InterPro"/>
</dbReference>
<dbReference type="Gene3D" id="2.60.450.10">
    <property type="entry name" value="Lipopolysaccharide (LPS) transport protein A like domain"/>
    <property type="match status" value="1"/>
</dbReference>
<dbReference type="Proteomes" id="UP000233742">
    <property type="component" value="Chromosome"/>
</dbReference>
<gene>
    <name evidence="6" type="primary">lptA</name>
    <name evidence="6" type="ORF">CUV01_04740</name>
</gene>
<dbReference type="RefSeq" id="WP_101459453.1">
    <property type="nucleotide sequence ID" value="NZ_CP025408.1"/>
</dbReference>
<dbReference type="InterPro" id="IPR052037">
    <property type="entry name" value="LPS_export_LptA"/>
</dbReference>
<dbReference type="InterPro" id="IPR014340">
    <property type="entry name" value="LptA"/>
</dbReference>
<dbReference type="KEGG" id="paro:CUV01_04740"/>
<feature type="domain" description="Organic solvent tolerance-like N-terminal" evidence="5">
    <location>
        <begin position="39"/>
        <end position="142"/>
    </location>
</feature>
<evidence type="ECO:0000256" key="2">
    <source>
        <dbReference type="ARBA" id="ARBA00022729"/>
    </source>
</evidence>
<evidence type="ECO:0000256" key="3">
    <source>
        <dbReference type="ARBA" id="ARBA00022764"/>
    </source>
</evidence>
<keyword evidence="7" id="KW-1185">Reference proteome</keyword>
<evidence type="ECO:0000313" key="7">
    <source>
        <dbReference type="Proteomes" id="UP000233742"/>
    </source>
</evidence>
<dbReference type="GO" id="GO:0009279">
    <property type="term" value="C:cell outer membrane"/>
    <property type="evidence" value="ECO:0007669"/>
    <property type="project" value="TreeGrafter"/>
</dbReference>
<dbReference type="GO" id="GO:0015920">
    <property type="term" value="P:lipopolysaccharide transport"/>
    <property type="evidence" value="ECO:0007669"/>
    <property type="project" value="InterPro"/>
</dbReference>
<dbReference type="NCBIfam" id="TIGR03002">
    <property type="entry name" value="outer_YhbN_LptA"/>
    <property type="match status" value="1"/>
</dbReference>
<dbReference type="GO" id="GO:0017089">
    <property type="term" value="F:glycolipid transfer activity"/>
    <property type="evidence" value="ECO:0007669"/>
    <property type="project" value="TreeGrafter"/>
</dbReference>
<dbReference type="OrthoDB" id="9811926at2"/>
<dbReference type="EMBL" id="CP025408">
    <property type="protein sequence ID" value="AUH32779.1"/>
    <property type="molecule type" value="Genomic_DNA"/>
</dbReference>
<evidence type="ECO:0000259" key="5">
    <source>
        <dbReference type="Pfam" id="PF03968"/>
    </source>
</evidence>
<dbReference type="PANTHER" id="PTHR36504:SF1">
    <property type="entry name" value="LIPOPOLYSACCHARIDE EXPORT SYSTEM PROTEIN LPTA"/>
    <property type="match status" value="1"/>
</dbReference>